<evidence type="ECO:0000313" key="2">
    <source>
        <dbReference type="Proteomes" id="UP000316560"/>
    </source>
</evidence>
<organism evidence="1 2">
    <name type="scientific">Rhodoglobus vestalii</name>
    <dbReference type="NCBI Taxonomy" id="193384"/>
    <lineage>
        <taxon>Bacteria</taxon>
        <taxon>Bacillati</taxon>
        <taxon>Actinomycetota</taxon>
        <taxon>Actinomycetes</taxon>
        <taxon>Micrococcales</taxon>
        <taxon>Microbacteriaceae</taxon>
        <taxon>Rhodoglobus</taxon>
    </lineage>
</organism>
<comment type="caution">
    <text evidence="1">The sequence shown here is derived from an EMBL/GenBank/DDBJ whole genome shotgun (WGS) entry which is preliminary data.</text>
</comment>
<accession>A0A8H2PX69</accession>
<keyword evidence="2" id="KW-1185">Reference proteome</keyword>
<protein>
    <submittedName>
        <fullName evidence="1">Uncharacterized protein</fullName>
    </submittedName>
</protein>
<evidence type="ECO:0000313" key="1">
    <source>
        <dbReference type="EMBL" id="TQO18503.1"/>
    </source>
</evidence>
<proteinExistence type="predicted"/>
<dbReference type="EMBL" id="VFRA01000001">
    <property type="protein sequence ID" value="TQO18503.1"/>
    <property type="molecule type" value="Genomic_DNA"/>
</dbReference>
<dbReference type="AlphaFoldDB" id="A0A8H2PX69"/>
<gene>
    <name evidence="1" type="ORF">FB472_0019</name>
</gene>
<reference evidence="1 2" key="1">
    <citation type="submission" date="2019-06" db="EMBL/GenBank/DDBJ databases">
        <title>Sequencing the genomes of 1000 actinobacteria strains.</title>
        <authorList>
            <person name="Klenk H.-P."/>
        </authorList>
    </citation>
    <scope>NUCLEOTIDE SEQUENCE [LARGE SCALE GENOMIC DNA]</scope>
    <source>
        <strain evidence="1 2">DSM 21947</strain>
    </source>
</reference>
<dbReference type="Proteomes" id="UP000316560">
    <property type="component" value="Unassembled WGS sequence"/>
</dbReference>
<sequence length="146" mass="16226">MGQAISSMGDMKTEARFISAADTAATVERALELGDEAAAIRHLTEAVSRLIQASADSKIPQAILEAPDPIRDSRYETLIATAFAYAMSRRGEMPLAWMTDAKPVPTEWLWGGDGASKPFRDFIRSHTPDIFRDKNILTRERDWTTL</sequence>
<name>A0A8H2PX69_9MICO</name>